<evidence type="ECO:0000256" key="3">
    <source>
        <dbReference type="ARBA" id="ARBA00004406"/>
    </source>
</evidence>
<dbReference type="PROSITE" id="PS00086">
    <property type="entry name" value="CYTOCHROME_P450"/>
    <property type="match status" value="1"/>
</dbReference>
<organism evidence="15">
    <name type="scientific">Culex pipiens</name>
    <name type="common">House mosquito</name>
    <dbReference type="NCBI Taxonomy" id="7175"/>
    <lineage>
        <taxon>Eukaryota</taxon>
        <taxon>Metazoa</taxon>
        <taxon>Ecdysozoa</taxon>
        <taxon>Arthropoda</taxon>
        <taxon>Hexapoda</taxon>
        <taxon>Insecta</taxon>
        <taxon>Pterygota</taxon>
        <taxon>Neoptera</taxon>
        <taxon>Endopterygota</taxon>
        <taxon>Diptera</taxon>
        <taxon>Nematocera</taxon>
        <taxon>Culicoidea</taxon>
        <taxon>Culicidae</taxon>
        <taxon>Culicinae</taxon>
        <taxon>Culicini</taxon>
        <taxon>Culex</taxon>
        <taxon>Culex</taxon>
    </lineage>
</organism>
<evidence type="ECO:0000256" key="9">
    <source>
        <dbReference type="ARBA" id="ARBA00023002"/>
    </source>
</evidence>
<comment type="subcellular location">
    <subcellularLocation>
        <location evidence="3">Endoplasmic reticulum membrane</location>
        <topology evidence="3">Peripheral membrane protein</topology>
    </subcellularLocation>
    <subcellularLocation>
        <location evidence="2">Microsome membrane</location>
        <topology evidence="2">Peripheral membrane protein</topology>
    </subcellularLocation>
</comment>
<dbReference type="FunFam" id="1.10.630.10:FF:000042">
    <property type="entry name" value="Cytochrome P450"/>
    <property type="match status" value="1"/>
</dbReference>
<dbReference type="EMBL" id="HBUE01075988">
    <property type="protein sequence ID" value="CAG6475034.1"/>
    <property type="molecule type" value="Transcribed_RNA"/>
</dbReference>
<dbReference type="AlphaFoldDB" id="A0A8D8FM20"/>
<keyword evidence="9 14" id="KW-0560">Oxidoreductase</keyword>
<protein>
    <submittedName>
        <fullName evidence="15">Cytochrome P450 6A1</fullName>
    </submittedName>
</protein>
<keyword evidence="8" id="KW-0492">Microsome</keyword>
<keyword evidence="12" id="KW-0472">Membrane</keyword>
<dbReference type="Gene3D" id="1.10.630.10">
    <property type="entry name" value="Cytochrome P450"/>
    <property type="match status" value="1"/>
</dbReference>
<evidence type="ECO:0000256" key="13">
    <source>
        <dbReference type="PIRSR" id="PIRSR602401-1"/>
    </source>
</evidence>
<evidence type="ECO:0000256" key="8">
    <source>
        <dbReference type="ARBA" id="ARBA00022848"/>
    </source>
</evidence>
<dbReference type="InterPro" id="IPR002401">
    <property type="entry name" value="Cyt_P450_E_grp-I"/>
</dbReference>
<accession>A0A8D8FM20</accession>
<keyword evidence="11 14" id="KW-0503">Monooxygenase</keyword>
<dbReference type="PANTHER" id="PTHR24292:SF103">
    <property type="entry name" value="CYTOCHROME P450 6BS1"/>
    <property type="match status" value="1"/>
</dbReference>
<evidence type="ECO:0000256" key="6">
    <source>
        <dbReference type="ARBA" id="ARBA00022723"/>
    </source>
</evidence>
<evidence type="ECO:0000256" key="14">
    <source>
        <dbReference type="RuleBase" id="RU000461"/>
    </source>
</evidence>
<comment type="cofactor">
    <cofactor evidence="1 13">
        <name>heme</name>
        <dbReference type="ChEBI" id="CHEBI:30413"/>
    </cofactor>
</comment>
<proteinExistence type="inferred from homology"/>
<evidence type="ECO:0000256" key="4">
    <source>
        <dbReference type="ARBA" id="ARBA00010617"/>
    </source>
</evidence>
<evidence type="ECO:0000256" key="11">
    <source>
        <dbReference type="ARBA" id="ARBA00023033"/>
    </source>
</evidence>
<feature type="binding site" description="axial binding residue" evidence="13">
    <location>
        <position position="438"/>
    </location>
    <ligand>
        <name>heme</name>
        <dbReference type="ChEBI" id="CHEBI:30413"/>
    </ligand>
    <ligandPart>
        <name>Fe</name>
        <dbReference type="ChEBI" id="CHEBI:18248"/>
    </ligandPart>
</feature>
<evidence type="ECO:0000256" key="5">
    <source>
        <dbReference type="ARBA" id="ARBA00022617"/>
    </source>
</evidence>
<dbReference type="GO" id="GO:0020037">
    <property type="term" value="F:heme binding"/>
    <property type="evidence" value="ECO:0007669"/>
    <property type="project" value="InterPro"/>
</dbReference>
<evidence type="ECO:0000256" key="7">
    <source>
        <dbReference type="ARBA" id="ARBA00022824"/>
    </source>
</evidence>
<dbReference type="PRINTS" id="PR00385">
    <property type="entry name" value="P450"/>
</dbReference>
<dbReference type="GO" id="GO:0004497">
    <property type="term" value="F:monooxygenase activity"/>
    <property type="evidence" value="ECO:0007669"/>
    <property type="project" value="UniProtKB-KW"/>
</dbReference>
<sequence>MLFIILLLVITLAILFVKQRYNYWKVRGVPYLNPTFPTGNVRGLGTRLNLAEVLHSCYERLKSRGGGPFGGIFFFLGPQVVATDLDFVKTILVRDFSYFHDRSLYYNDRDDPLSAHLFTIEGSRWRALRAKLTPTFTSGKMKLMFPIVRDVAGELEKCLGQELAMDSNVEMKDILARFTTDVIGNCAFGLECNSLKNPGAEFREMGRRVSTLPPFMMIKFFLAQQIKPVARALGVTIMERDVTDFFMSTVKEVVEYREKSKVQRDDFMNLLIELKNSAKDSERLTLNEIAAQVFLFFFAGFDTSSTLMLFCLYELALNQDVQDKARQNVMEVLKQHGALSYDAVLDMEYLDKCMSETLRMYPPAAVIFRTATKDYPVPGTDFTIEKGTPVNISVLGIHRDPELYPDPMKFDPERFNQDQVAKRHPFAYLPFGEGPRLCIGMRFAQMQTRVGLATLLQNFRFRISSRTPIPPKIVPSSGLFVPQDNFWLSIERIE</sequence>
<name>A0A8D8FM20_CULPI</name>
<dbReference type="PRINTS" id="PR00463">
    <property type="entry name" value="EP450I"/>
</dbReference>
<dbReference type="SUPFAM" id="SSF48264">
    <property type="entry name" value="Cytochrome P450"/>
    <property type="match status" value="1"/>
</dbReference>
<dbReference type="InterPro" id="IPR017972">
    <property type="entry name" value="Cyt_P450_CS"/>
</dbReference>
<dbReference type="PANTHER" id="PTHR24292">
    <property type="entry name" value="CYTOCHROME P450"/>
    <property type="match status" value="1"/>
</dbReference>
<reference evidence="15" key="1">
    <citation type="submission" date="2021-05" db="EMBL/GenBank/DDBJ databases">
        <authorList>
            <person name="Alioto T."/>
            <person name="Alioto T."/>
            <person name="Gomez Garrido J."/>
        </authorList>
    </citation>
    <scope>NUCLEOTIDE SEQUENCE</scope>
</reference>
<keyword evidence="10 13" id="KW-0408">Iron</keyword>
<dbReference type="CDD" id="cd11056">
    <property type="entry name" value="CYP6-like"/>
    <property type="match status" value="1"/>
</dbReference>
<dbReference type="InterPro" id="IPR050476">
    <property type="entry name" value="Insect_CytP450_Detox"/>
</dbReference>
<evidence type="ECO:0000256" key="1">
    <source>
        <dbReference type="ARBA" id="ARBA00001971"/>
    </source>
</evidence>
<comment type="similarity">
    <text evidence="4 14">Belongs to the cytochrome P450 family.</text>
</comment>
<evidence type="ECO:0000256" key="2">
    <source>
        <dbReference type="ARBA" id="ARBA00004174"/>
    </source>
</evidence>
<dbReference type="InterPro" id="IPR001128">
    <property type="entry name" value="Cyt_P450"/>
</dbReference>
<dbReference type="InterPro" id="IPR036396">
    <property type="entry name" value="Cyt_P450_sf"/>
</dbReference>
<dbReference type="GO" id="GO:0005506">
    <property type="term" value="F:iron ion binding"/>
    <property type="evidence" value="ECO:0007669"/>
    <property type="project" value="InterPro"/>
</dbReference>
<dbReference type="Pfam" id="PF00067">
    <property type="entry name" value="p450"/>
    <property type="match status" value="1"/>
</dbReference>
<keyword evidence="5 13" id="KW-0349">Heme</keyword>
<keyword evidence="7" id="KW-0256">Endoplasmic reticulum</keyword>
<keyword evidence="6 13" id="KW-0479">Metal-binding</keyword>
<evidence type="ECO:0000256" key="10">
    <source>
        <dbReference type="ARBA" id="ARBA00023004"/>
    </source>
</evidence>
<evidence type="ECO:0000313" key="15">
    <source>
        <dbReference type="EMBL" id="CAG6475034.1"/>
    </source>
</evidence>
<evidence type="ECO:0000256" key="12">
    <source>
        <dbReference type="ARBA" id="ARBA00023136"/>
    </source>
</evidence>
<dbReference type="GO" id="GO:0016705">
    <property type="term" value="F:oxidoreductase activity, acting on paired donors, with incorporation or reduction of molecular oxygen"/>
    <property type="evidence" value="ECO:0007669"/>
    <property type="project" value="InterPro"/>
</dbReference>
<dbReference type="GO" id="GO:0005789">
    <property type="term" value="C:endoplasmic reticulum membrane"/>
    <property type="evidence" value="ECO:0007669"/>
    <property type="project" value="UniProtKB-SubCell"/>
</dbReference>